<dbReference type="InterPro" id="IPR013057">
    <property type="entry name" value="AA_transpt_TM"/>
</dbReference>
<dbReference type="GO" id="GO:0015179">
    <property type="term" value="F:L-amino acid transmembrane transporter activity"/>
    <property type="evidence" value="ECO:0007669"/>
    <property type="project" value="TreeGrafter"/>
</dbReference>
<dbReference type="EMBL" id="JAVRBK010000008">
    <property type="protein sequence ID" value="KAK5639982.1"/>
    <property type="molecule type" value="Genomic_DNA"/>
</dbReference>
<proteinExistence type="predicted"/>
<dbReference type="Proteomes" id="UP001329430">
    <property type="component" value="Chromosome 8"/>
</dbReference>
<evidence type="ECO:0000259" key="6">
    <source>
        <dbReference type="Pfam" id="PF01490"/>
    </source>
</evidence>
<feature type="transmembrane region" description="Helical" evidence="5">
    <location>
        <begin position="312"/>
        <end position="333"/>
    </location>
</feature>
<feature type="transmembrane region" description="Helical" evidence="5">
    <location>
        <begin position="198"/>
        <end position="215"/>
    </location>
</feature>
<reference evidence="7 8" key="1">
    <citation type="journal article" date="2024" name="Insects">
        <title>An Improved Chromosome-Level Genome Assembly of the Firefly Pyrocoelia pectoralis.</title>
        <authorList>
            <person name="Fu X."/>
            <person name="Meyer-Rochow V.B."/>
            <person name="Ballantyne L."/>
            <person name="Zhu X."/>
        </authorList>
    </citation>
    <scope>NUCLEOTIDE SEQUENCE [LARGE SCALE GENOMIC DNA]</scope>
    <source>
        <strain evidence="7">XCY_ONT2</strain>
    </source>
</reference>
<evidence type="ECO:0000313" key="8">
    <source>
        <dbReference type="Proteomes" id="UP001329430"/>
    </source>
</evidence>
<sequence>MTSFYDNVDRHSLKDSSTKFDNGNDYDPYLHREIARPTTNLETLIHLFKCSCGTGIVAMPKAFSYSGYVVGIVGTLIIGFLATYCVHLIIRCEYELCKRKKVPSLTYPGIAEAGFAEGPRVMKMCSPYAGHIINIFLFIYQMGGCCVYNVFIASNVQAVVNEYTEGFRIELYMLMFLVPTIFLNWIRDLKRLAPLSTVANFTTLVSLAITMYYIIKEGPTVEGRDPVGTIQNFPLFFGTVIFALEAIGVIIPLENEMKDPKAFGGIFGVLNRGMVAVVLLYGSLGLLGYLSYGPLIEASVTLNLPKGKIVAQVVKASLALSVLITYTIQYYVAIDIAWNHYLGPKLDKHPWATLIEYSLRTVLVLLTFALAAAVPALDLFISFFGALCLSVVGIAIPAAIECGTFWYHKRGWQFYWMISKNVALALFGICGLISGTYISLRDIIHRFG</sequence>
<feature type="transmembrane region" description="Helical" evidence="5">
    <location>
        <begin position="235"/>
        <end position="253"/>
    </location>
</feature>
<keyword evidence="2 5" id="KW-0812">Transmembrane</keyword>
<keyword evidence="4 5" id="KW-0472">Membrane</keyword>
<evidence type="ECO:0000256" key="5">
    <source>
        <dbReference type="SAM" id="Phobius"/>
    </source>
</evidence>
<feature type="transmembrane region" description="Helical" evidence="5">
    <location>
        <begin position="166"/>
        <end position="186"/>
    </location>
</feature>
<feature type="transmembrane region" description="Helical" evidence="5">
    <location>
        <begin position="380"/>
        <end position="400"/>
    </location>
</feature>
<keyword evidence="3 5" id="KW-1133">Transmembrane helix</keyword>
<dbReference type="PANTHER" id="PTHR22950:SF680">
    <property type="entry name" value="PROTON-COUPLED AMINO ACID TRANSPORTER 4-LIKE PROTEIN"/>
    <property type="match status" value="1"/>
</dbReference>
<evidence type="ECO:0000256" key="2">
    <source>
        <dbReference type="ARBA" id="ARBA00022692"/>
    </source>
</evidence>
<dbReference type="PANTHER" id="PTHR22950">
    <property type="entry name" value="AMINO ACID TRANSPORTER"/>
    <property type="match status" value="1"/>
</dbReference>
<organism evidence="7 8">
    <name type="scientific">Pyrocoelia pectoralis</name>
    <dbReference type="NCBI Taxonomy" id="417401"/>
    <lineage>
        <taxon>Eukaryota</taxon>
        <taxon>Metazoa</taxon>
        <taxon>Ecdysozoa</taxon>
        <taxon>Arthropoda</taxon>
        <taxon>Hexapoda</taxon>
        <taxon>Insecta</taxon>
        <taxon>Pterygota</taxon>
        <taxon>Neoptera</taxon>
        <taxon>Endopterygota</taxon>
        <taxon>Coleoptera</taxon>
        <taxon>Polyphaga</taxon>
        <taxon>Elateriformia</taxon>
        <taxon>Elateroidea</taxon>
        <taxon>Lampyridae</taxon>
        <taxon>Lampyrinae</taxon>
        <taxon>Pyrocoelia</taxon>
    </lineage>
</organism>
<feature type="transmembrane region" description="Helical" evidence="5">
    <location>
        <begin position="274"/>
        <end position="292"/>
    </location>
</feature>
<evidence type="ECO:0000256" key="4">
    <source>
        <dbReference type="ARBA" id="ARBA00023136"/>
    </source>
</evidence>
<evidence type="ECO:0000256" key="1">
    <source>
        <dbReference type="ARBA" id="ARBA00004141"/>
    </source>
</evidence>
<accession>A0AAN7ZES1</accession>
<dbReference type="Pfam" id="PF01490">
    <property type="entry name" value="Aa_trans"/>
    <property type="match status" value="1"/>
</dbReference>
<evidence type="ECO:0000256" key="3">
    <source>
        <dbReference type="ARBA" id="ARBA00022989"/>
    </source>
</evidence>
<comment type="subcellular location">
    <subcellularLocation>
        <location evidence="1">Membrane</location>
        <topology evidence="1">Multi-pass membrane protein</topology>
    </subcellularLocation>
</comment>
<feature type="transmembrane region" description="Helical" evidence="5">
    <location>
        <begin position="68"/>
        <end position="90"/>
    </location>
</feature>
<feature type="domain" description="Amino acid transporter transmembrane" evidence="6">
    <location>
        <begin position="37"/>
        <end position="439"/>
    </location>
</feature>
<feature type="transmembrane region" description="Helical" evidence="5">
    <location>
        <begin position="132"/>
        <end position="154"/>
    </location>
</feature>
<feature type="transmembrane region" description="Helical" evidence="5">
    <location>
        <begin position="421"/>
        <end position="440"/>
    </location>
</feature>
<gene>
    <name evidence="7" type="ORF">RI129_010793</name>
</gene>
<keyword evidence="8" id="KW-1185">Reference proteome</keyword>
<comment type="caution">
    <text evidence="7">The sequence shown here is derived from an EMBL/GenBank/DDBJ whole genome shotgun (WGS) entry which is preliminary data.</text>
</comment>
<feature type="transmembrane region" description="Helical" evidence="5">
    <location>
        <begin position="354"/>
        <end position="374"/>
    </location>
</feature>
<dbReference type="GO" id="GO:0005774">
    <property type="term" value="C:vacuolar membrane"/>
    <property type="evidence" value="ECO:0007669"/>
    <property type="project" value="TreeGrafter"/>
</dbReference>
<dbReference type="AlphaFoldDB" id="A0AAN7ZES1"/>
<name>A0AAN7ZES1_9COLE</name>
<evidence type="ECO:0000313" key="7">
    <source>
        <dbReference type="EMBL" id="KAK5639982.1"/>
    </source>
</evidence>
<protein>
    <recommendedName>
        <fullName evidence="6">Amino acid transporter transmembrane domain-containing protein</fullName>
    </recommendedName>
</protein>